<protein>
    <submittedName>
        <fullName evidence="1">Uncharacterized protein</fullName>
    </submittedName>
</protein>
<comment type="caution">
    <text evidence="1">The sequence shown here is derived from an EMBL/GenBank/DDBJ whole genome shotgun (WGS) entry which is preliminary data.</text>
</comment>
<dbReference type="AlphaFoldDB" id="A0A7Z7IVB2"/>
<accession>A0A7Z7IVB2</accession>
<reference evidence="1 2" key="1">
    <citation type="submission" date="2017-10" db="EMBL/GenBank/DDBJ databases">
        <authorList>
            <person name="Regsiter A."/>
            <person name="William W."/>
        </authorList>
    </citation>
    <scope>NUCLEOTIDE SEQUENCE [LARGE SCALE GENOMIC DNA]</scope>
    <source>
        <strain evidence="1 2">CFBP6991</strain>
    </source>
</reference>
<proteinExistence type="predicted"/>
<name>A0A7Z7IVB2_XANCH</name>
<organism evidence="1 2">
    <name type="scientific">Xanthomonas campestris pv. phaseoli</name>
    <dbReference type="NCBI Taxonomy" id="317013"/>
    <lineage>
        <taxon>Bacteria</taxon>
        <taxon>Pseudomonadati</taxon>
        <taxon>Pseudomonadota</taxon>
        <taxon>Gammaproteobacteria</taxon>
        <taxon>Lysobacterales</taxon>
        <taxon>Lysobacteraceae</taxon>
        <taxon>Xanthomonas</taxon>
    </lineage>
</organism>
<evidence type="ECO:0000313" key="1">
    <source>
        <dbReference type="EMBL" id="SOO22233.1"/>
    </source>
</evidence>
<dbReference type="Proteomes" id="UP000234345">
    <property type="component" value="Unassembled WGS sequence"/>
</dbReference>
<evidence type="ECO:0000313" key="2">
    <source>
        <dbReference type="Proteomes" id="UP000234345"/>
    </source>
</evidence>
<sequence length="34" mass="4109">MEALNLVQIGFDQYILELELKLFDLKLVDFLFYN</sequence>
<dbReference type="EMBL" id="OCZC01000036">
    <property type="protein sequence ID" value="SOO22233.1"/>
    <property type="molecule type" value="Genomic_DNA"/>
</dbReference>
<gene>
    <name evidence="1" type="ORF">XFF6991_4942</name>
</gene>